<gene>
    <name evidence="1" type="ORF">ACFQGH_18215</name>
</gene>
<dbReference type="Proteomes" id="UP001596312">
    <property type="component" value="Unassembled WGS sequence"/>
</dbReference>
<proteinExistence type="predicted"/>
<name>A0ABD5V693_9EURY</name>
<dbReference type="AlphaFoldDB" id="A0ABD5V693"/>
<protein>
    <submittedName>
        <fullName evidence="1">Uncharacterized protein</fullName>
    </submittedName>
</protein>
<evidence type="ECO:0000313" key="2">
    <source>
        <dbReference type="Proteomes" id="UP001596312"/>
    </source>
</evidence>
<dbReference type="EMBL" id="JBHSXQ010000007">
    <property type="protein sequence ID" value="MFC6907122.1"/>
    <property type="molecule type" value="Genomic_DNA"/>
</dbReference>
<sequence>MSPTVLELQNAIRTAVGRFEREVSASFTKEELVAIANEVGYAVDEGPRPSTTTMRAGIRWKTGLSESQEAASGGSFVKDELQAIADELGVQVE</sequence>
<reference evidence="1 2" key="1">
    <citation type="journal article" date="2019" name="Int. J. Syst. Evol. Microbiol.">
        <title>The Global Catalogue of Microorganisms (GCM) 10K type strain sequencing project: providing services to taxonomists for standard genome sequencing and annotation.</title>
        <authorList>
            <consortium name="The Broad Institute Genomics Platform"/>
            <consortium name="The Broad Institute Genome Sequencing Center for Infectious Disease"/>
            <person name="Wu L."/>
            <person name="Ma J."/>
        </authorList>
    </citation>
    <scope>NUCLEOTIDE SEQUENCE [LARGE SCALE GENOMIC DNA]</scope>
    <source>
        <strain evidence="1 2">CGMCC 1.3240</strain>
    </source>
</reference>
<dbReference type="RefSeq" id="WP_340605709.1">
    <property type="nucleotide sequence ID" value="NZ_JBBMXV010000007.1"/>
</dbReference>
<organism evidence="1 2">
    <name type="scientific">Halalkalicoccus tibetensis</name>
    <dbReference type="NCBI Taxonomy" id="175632"/>
    <lineage>
        <taxon>Archaea</taxon>
        <taxon>Methanobacteriati</taxon>
        <taxon>Methanobacteriota</taxon>
        <taxon>Stenosarchaea group</taxon>
        <taxon>Halobacteria</taxon>
        <taxon>Halobacteriales</taxon>
        <taxon>Halococcaceae</taxon>
        <taxon>Halalkalicoccus</taxon>
    </lineage>
</organism>
<accession>A0ABD5V693</accession>
<comment type="caution">
    <text evidence="1">The sequence shown here is derived from an EMBL/GenBank/DDBJ whole genome shotgun (WGS) entry which is preliminary data.</text>
</comment>
<keyword evidence="2" id="KW-1185">Reference proteome</keyword>
<evidence type="ECO:0000313" key="1">
    <source>
        <dbReference type="EMBL" id="MFC6907122.1"/>
    </source>
</evidence>